<dbReference type="NCBIfam" id="NF003229">
    <property type="entry name" value="PRK04195.1-5"/>
    <property type="match status" value="1"/>
</dbReference>
<dbReference type="SMART" id="SM00382">
    <property type="entry name" value="AAA"/>
    <property type="match status" value="1"/>
</dbReference>
<protein>
    <recommendedName>
        <fullName evidence="2">AAA+ ATPase domain-containing protein</fullName>
    </recommendedName>
</protein>
<evidence type="ECO:0000259" key="2">
    <source>
        <dbReference type="SMART" id="SM00382"/>
    </source>
</evidence>
<accession>A0A0F9LL96</accession>
<dbReference type="AlphaFoldDB" id="A0A0F9LL96"/>
<comment type="caution">
    <text evidence="3">The sequence shown here is derived from an EMBL/GenBank/DDBJ whole genome shotgun (WGS) entry which is preliminary data.</text>
</comment>
<dbReference type="InterPro" id="IPR027417">
    <property type="entry name" value="P-loop_NTPase"/>
</dbReference>
<evidence type="ECO:0000313" key="3">
    <source>
        <dbReference type="EMBL" id="KKM28180.1"/>
    </source>
</evidence>
<dbReference type="PANTHER" id="PTHR23389:SF6">
    <property type="entry name" value="REPLICATION FACTOR C SUBUNIT 1"/>
    <property type="match status" value="1"/>
</dbReference>
<organism evidence="3">
    <name type="scientific">marine sediment metagenome</name>
    <dbReference type="NCBI Taxonomy" id="412755"/>
    <lineage>
        <taxon>unclassified sequences</taxon>
        <taxon>metagenomes</taxon>
        <taxon>ecological metagenomes</taxon>
    </lineage>
</organism>
<gene>
    <name evidence="3" type="ORF">LCGC14_1567250</name>
</gene>
<dbReference type="Pfam" id="PF00004">
    <property type="entry name" value="AAA"/>
    <property type="match status" value="1"/>
</dbReference>
<reference evidence="3" key="1">
    <citation type="journal article" date="2015" name="Nature">
        <title>Complex archaea that bridge the gap between prokaryotes and eukaryotes.</title>
        <authorList>
            <person name="Spang A."/>
            <person name="Saw J.H."/>
            <person name="Jorgensen S.L."/>
            <person name="Zaremba-Niedzwiedzka K."/>
            <person name="Martijn J."/>
            <person name="Lind A.E."/>
            <person name="van Eijk R."/>
            <person name="Schleper C."/>
            <person name="Guy L."/>
            <person name="Ettema T.J."/>
        </authorList>
    </citation>
    <scope>NUCLEOTIDE SEQUENCE</scope>
</reference>
<proteinExistence type="predicted"/>
<dbReference type="InterPro" id="IPR003959">
    <property type="entry name" value="ATPase_AAA_core"/>
</dbReference>
<keyword evidence="1" id="KW-0235">DNA replication</keyword>
<dbReference type="SUPFAM" id="SSF52540">
    <property type="entry name" value="P-loop containing nucleoside triphosphate hydrolases"/>
    <property type="match status" value="1"/>
</dbReference>
<evidence type="ECO:0000256" key="1">
    <source>
        <dbReference type="ARBA" id="ARBA00022705"/>
    </source>
</evidence>
<dbReference type="GO" id="GO:0016887">
    <property type="term" value="F:ATP hydrolysis activity"/>
    <property type="evidence" value="ECO:0007669"/>
    <property type="project" value="InterPro"/>
</dbReference>
<dbReference type="GO" id="GO:0005524">
    <property type="term" value="F:ATP binding"/>
    <property type="evidence" value="ECO:0007669"/>
    <property type="project" value="InterPro"/>
</dbReference>
<feature type="domain" description="AAA+ ATPase" evidence="2">
    <location>
        <begin position="82"/>
        <end position="211"/>
    </location>
</feature>
<dbReference type="EMBL" id="LAZR01012174">
    <property type="protein sequence ID" value="KKM28180.1"/>
    <property type="molecule type" value="Genomic_DNA"/>
</dbReference>
<dbReference type="Gene3D" id="3.40.50.300">
    <property type="entry name" value="P-loop containing nucleotide triphosphate hydrolases"/>
    <property type="match status" value="1"/>
</dbReference>
<name>A0A0F9LL96_9ZZZZ</name>
<dbReference type="InterPro" id="IPR003593">
    <property type="entry name" value="AAA+_ATPase"/>
</dbReference>
<sequence length="432" mass="50111">MSKRNIEIPWVEKYRPKSIKEMALPTAMLSRQRVKLNIELINFVKNFFEERKKINKENSKIREFNRTAIEKEQKEEKKIAPDKAAVLLEGPPGIGKTSIVYALANDLNMEVIETNASDTRTKDALERKLKETTKSRGIMDFITESKEKLILIDEIDGIYGVQDRGAVPTIIDLIQNTQFPIIMCSNEYKSNLQTLYNKIRRYEVRPLSKSEMDKITKIILKNEKITDLKEEDLELIIDKNNGDLRGVINDIQGITQGKIDGDTRELIFSLHRDSTEEIFSLIRDLFRVSSLREARNLTDKSDVDYNFLYKWINENLLTFIKSNRDLASAFENLSLADEVFGRIRTNQYWGLLPYFFDLFAGGVALSRKETPLSKGFQRVTFPRYSSGGFFSLTNTEKEFAEKINKKKYEISQIDFIQNFLPFLKILCGTSRR</sequence>
<feature type="non-terminal residue" evidence="3">
    <location>
        <position position="432"/>
    </location>
</feature>
<dbReference type="PANTHER" id="PTHR23389">
    <property type="entry name" value="CHROMOSOME TRANSMISSION FIDELITY FACTOR 18"/>
    <property type="match status" value="1"/>
</dbReference>
<dbReference type="GO" id="GO:0006260">
    <property type="term" value="P:DNA replication"/>
    <property type="evidence" value="ECO:0007669"/>
    <property type="project" value="UniProtKB-KW"/>
</dbReference>